<feature type="compositionally biased region" description="Acidic residues" evidence="1">
    <location>
        <begin position="95"/>
        <end position="108"/>
    </location>
</feature>
<accession>A0A9K3GGD9</accession>
<protein>
    <submittedName>
        <fullName evidence="2">Uncharacterized protein</fullName>
    </submittedName>
</protein>
<dbReference type="EMBL" id="BDIP01000461">
    <property type="protein sequence ID" value="GIQ81672.1"/>
    <property type="molecule type" value="Genomic_DNA"/>
</dbReference>
<name>A0A9K3GGD9_9EUKA</name>
<dbReference type="Proteomes" id="UP000265618">
    <property type="component" value="Unassembled WGS sequence"/>
</dbReference>
<proteinExistence type="predicted"/>
<gene>
    <name evidence="2" type="ORF">KIPB_002665</name>
</gene>
<sequence>MVDHMKPMIEQNDLPELAVAPSYVMFFEALRAQLRSAETILSSDGQDVESHTRLIQELEAFLIDHEEDLEEAAMNEIEAKRERLARQNPNILSDGSEEEESEGSEESEERAGGPARPSFMEGFDPIKSDSEAESSGY</sequence>
<keyword evidence="3" id="KW-1185">Reference proteome</keyword>
<organism evidence="2 3">
    <name type="scientific">Kipferlia bialata</name>
    <dbReference type="NCBI Taxonomy" id="797122"/>
    <lineage>
        <taxon>Eukaryota</taxon>
        <taxon>Metamonada</taxon>
        <taxon>Carpediemonas-like organisms</taxon>
        <taxon>Kipferlia</taxon>
    </lineage>
</organism>
<evidence type="ECO:0000313" key="3">
    <source>
        <dbReference type="Proteomes" id="UP000265618"/>
    </source>
</evidence>
<evidence type="ECO:0000313" key="2">
    <source>
        <dbReference type="EMBL" id="GIQ81672.1"/>
    </source>
</evidence>
<dbReference type="AlphaFoldDB" id="A0A9K3GGD9"/>
<evidence type="ECO:0000256" key="1">
    <source>
        <dbReference type="SAM" id="MobiDB-lite"/>
    </source>
</evidence>
<feature type="region of interest" description="Disordered" evidence="1">
    <location>
        <begin position="80"/>
        <end position="137"/>
    </location>
</feature>
<reference evidence="2 3" key="1">
    <citation type="journal article" date="2018" name="PLoS ONE">
        <title>The draft genome of Kipferlia bialata reveals reductive genome evolution in fornicate parasites.</title>
        <authorList>
            <person name="Tanifuji G."/>
            <person name="Takabayashi S."/>
            <person name="Kume K."/>
            <person name="Takagi M."/>
            <person name="Nakayama T."/>
            <person name="Kamikawa R."/>
            <person name="Inagaki Y."/>
            <person name="Hashimoto T."/>
        </authorList>
    </citation>
    <scope>NUCLEOTIDE SEQUENCE [LARGE SCALE GENOMIC DNA]</scope>
    <source>
        <strain evidence="2">NY0173</strain>
    </source>
</reference>
<comment type="caution">
    <text evidence="2">The sequence shown here is derived from an EMBL/GenBank/DDBJ whole genome shotgun (WGS) entry which is preliminary data.</text>
</comment>